<dbReference type="EMBL" id="AEWJ01000024">
    <property type="protein sequence ID" value="EGD59925.1"/>
    <property type="molecule type" value="Genomic_DNA"/>
</dbReference>
<evidence type="ECO:0000256" key="1">
    <source>
        <dbReference type="SAM" id="MobiDB-lite"/>
    </source>
</evidence>
<evidence type="ECO:0000313" key="3">
    <source>
        <dbReference type="Proteomes" id="UP000004728"/>
    </source>
</evidence>
<dbReference type="InParanoid" id="F1Z6E2"/>
<organism evidence="2 3">
    <name type="scientific">Novosphingobium nitrogenifigens DSM 19370</name>
    <dbReference type="NCBI Taxonomy" id="983920"/>
    <lineage>
        <taxon>Bacteria</taxon>
        <taxon>Pseudomonadati</taxon>
        <taxon>Pseudomonadota</taxon>
        <taxon>Alphaproteobacteria</taxon>
        <taxon>Sphingomonadales</taxon>
        <taxon>Sphingomonadaceae</taxon>
        <taxon>Novosphingobium</taxon>
    </lineage>
</organism>
<comment type="caution">
    <text evidence="2">The sequence shown here is derived from an EMBL/GenBank/DDBJ whole genome shotgun (WGS) entry which is preliminary data.</text>
</comment>
<dbReference type="STRING" id="983920.Y88_2365"/>
<gene>
    <name evidence="2" type="ORF">Y88_2365</name>
</gene>
<dbReference type="AlphaFoldDB" id="F1Z6E2"/>
<sequence>MDDRDTRCRLAKGHCPYLRHDTRHGPPRGANSDRPAWRGKSQAAPVPTGVFPFATAKSACPHTSPAILLVTNTL</sequence>
<keyword evidence="3" id="KW-1185">Reference proteome</keyword>
<dbReference type="HOGENOM" id="CLU_2684221_0_0_5"/>
<dbReference type="Proteomes" id="UP000004728">
    <property type="component" value="Unassembled WGS sequence"/>
</dbReference>
<feature type="region of interest" description="Disordered" evidence="1">
    <location>
        <begin position="17"/>
        <end position="43"/>
    </location>
</feature>
<evidence type="ECO:0000313" key="2">
    <source>
        <dbReference type="EMBL" id="EGD59925.1"/>
    </source>
</evidence>
<reference evidence="2 3" key="1">
    <citation type="journal article" date="2012" name="J. Bacteriol.">
        <title>Draft Genome Sequence of Novosphingobium nitrogenifigens Y88T.</title>
        <authorList>
            <person name="Strabala T.J."/>
            <person name="Macdonald L."/>
            <person name="Liu V."/>
            <person name="Smit A.M."/>
        </authorList>
    </citation>
    <scope>NUCLEOTIDE SEQUENCE [LARGE SCALE GENOMIC DNA]</scope>
    <source>
        <strain evidence="2 3">DSM 19370</strain>
    </source>
</reference>
<protein>
    <submittedName>
        <fullName evidence="2">Uncharacterized protein</fullName>
    </submittedName>
</protein>
<proteinExistence type="predicted"/>
<accession>F1Z6E2</accession>
<name>F1Z6E2_9SPHN</name>